<name>A0AA35YCW8_LACSI</name>
<dbReference type="GO" id="GO:0030015">
    <property type="term" value="C:CCR4-NOT core complex"/>
    <property type="evidence" value="ECO:0007669"/>
    <property type="project" value="InterPro"/>
</dbReference>
<dbReference type="InterPro" id="IPR040398">
    <property type="entry name" value="Not1"/>
</dbReference>
<dbReference type="AlphaFoldDB" id="A0AA35YCW8"/>
<organism evidence="1 2">
    <name type="scientific">Lactuca saligna</name>
    <name type="common">Willowleaf lettuce</name>
    <dbReference type="NCBI Taxonomy" id="75948"/>
    <lineage>
        <taxon>Eukaryota</taxon>
        <taxon>Viridiplantae</taxon>
        <taxon>Streptophyta</taxon>
        <taxon>Embryophyta</taxon>
        <taxon>Tracheophyta</taxon>
        <taxon>Spermatophyta</taxon>
        <taxon>Magnoliopsida</taxon>
        <taxon>eudicotyledons</taxon>
        <taxon>Gunneridae</taxon>
        <taxon>Pentapetalae</taxon>
        <taxon>asterids</taxon>
        <taxon>campanulids</taxon>
        <taxon>Asterales</taxon>
        <taxon>Asteraceae</taxon>
        <taxon>Cichorioideae</taxon>
        <taxon>Cichorieae</taxon>
        <taxon>Lactucinae</taxon>
        <taxon>Lactuca</taxon>
    </lineage>
</organism>
<dbReference type="GO" id="GO:0000932">
    <property type="term" value="C:P-body"/>
    <property type="evidence" value="ECO:0007669"/>
    <property type="project" value="TreeGrafter"/>
</dbReference>
<dbReference type="EMBL" id="OX465078">
    <property type="protein sequence ID" value="CAI9270722.1"/>
    <property type="molecule type" value="Genomic_DNA"/>
</dbReference>
<accession>A0AA35YCW8</accession>
<evidence type="ECO:0000313" key="1">
    <source>
        <dbReference type="EMBL" id="CAI9270722.1"/>
    </source>
</evidence>
<sequence>MTYGIRRTRKVLAVTVRFIQKDAEEKQTSFNPRQYFKLFVDWLLDLSTLDPVFEGSDSSSNLLPCPAASQSSCIQVLAVTVRFIQKDAEEKQTSFNPRQYFKLFVDWLLDLSTLDPVFEGSDSSSNLLPCPAASQSSCIQVLAVTVRFIQKDAEEKQTSFNPRQYFKLFVDWLLDLSTLDPVFEGSDSSSNLLPCPAASQSSCIQVILLEKKLSKEIAK</sequence>
<protein>
    <submittedName>
        <fullName evidence="1">Uncharacterized protein</fullName>
    </submittedName>
</protein>
<dbReference type="PANTHER" id="PTHR13162:SF8">
    <property type="entry name" value="CCR4-NOT TRANSCRIPTION COMPLEX SUBUNIT 1"/>
    <property type="match status" value="1"/>
</dbReference>
<keyword evidence="2" id="KW-1185">Reference proteome</keyword>
<dbReference type="GO" id="GO:0000288">
    <property type="term" value="P:nuclear-transcribed mRNA catabolic process, deadenylation-dependent decay"/>
    <property type="evidence" value="ECO:0007669"/>
    <property type="project" value="TreeGrafter"/>
</dbReference>
<proteinExistence type="predicted"/>
<evidence type="ECO:0000313" key="2">
    <source>
        <dbReference type="Proteomes" id="UP001177003"/>
    </source>
</evidence>
<dbReference type="Proteomes" id="UP001177003">
    <property type="component" value="Chromosome 2"/>
</dbReference>
<gene>
    <name evidence="1" type="ORF">LSALG_LOCUS11021</name>
</gene>
<dbReference type="GO" id="GO:0060090">
    <property type="term" value="F:molecular adaptor activity"/>
    <property type="evidence" value="ECO:0007669"/>
    <property type="project" value="TreeGrafter"/>
</dbReference>
<dbReference type="Gene3D" id="1.25.40.790">
    <property type="match status" value="3"/>
</dbReference>
<dbReference type="GO" id="GO:0017148">
    <property type="term" value="P:negative regulation of translation"/>
    <property type="evidence" value="ECO:0007669"/>
    <property type="project" value="InterPro"/>
</dbReference>
<dbReference type="PANTHER" id="PTHR13162">
    <property type="entry name" value="CCR4-NOT TRANSCRIPTION COMPLEX"/>
    <property type="match status" value="1"/>
</dbReference>
<reference evidence="1" key="1">
    <citation type="submission" date="2023-04" db="EMBL/GenBank/DDBJ databases">
        <authorList>
            <person name="Vijverberg K."/>
            <person name="Xiong W."/>
            <person name="Schranz E."/>
        </authorList>
    </citation>
    <scope>NUCLEOTIDE SEQUENCE</scope>
</reference>